<name>A0A2N3HTQ9_9BACT</name>
<dbReference type="Proteomes" id="UP000233535">
    <property type="component" value="Unassembled WGS sequence"/>
</dbReference>
<reference evidence="1 2" key="1">
    <citation type="journal article" date="2017" name="Front. Microbiol.">
        <title>Labilibaculum manganireducens gen. nov., sp. nov. and Labilibaculum filiforme sp. nov., Novel Bacteroidetes Isolated from Subsurface Sediments of the Baltic Sea.</title>
        <authorList>
            <person name="Vandieken V."/>
            <person name="Marshall I.P."/>
            <person name="Niemann H."/>
            <person name="Engelen B."/>
            <person name="Cypionka H."/>
        </authorList>
    </citation>
    <scope>NUCLEOTIDE SEQUENCE [LARGE SCALE GENOMIC DNA]</scope>
    <source>
        <strain evidence="1 2">59.16B</strain>
    </source>
</reference>
<protein>
    <submittedName>
        <fullName evidence="1">Uncharacterized protein</fullName>
    </submittedName>
</protein>
<comment type="caution">
    <text evidence="1">The sequence shown here is derived from an EMBL/GenBank/DDBJ whole genome shotgun (WGS) entry which is preliminary data.</text>
</comment>
<organism evidence="1 2">
    <name type="scientific">Labilibaculum filiforme</name>
    <dbReference type="NCBI Taxonomy" id="1940526"/>
    <lineage>
        <taxon>Bacteria</taxon>
        <taxon>Pseudomonadati</taxon>
        <taxon>Bacteroidota</taxon>
        <taxon>Bacteroidia</taxon>
        <taxon>Marinilabiliales</taxon>
        <taxon>Marinifilaceae</taxon>
        <taxon>Labilibaculum</taxon>
    </lineage>
</organism>
<sequence length="131" mass="14968">MISCIDQNEKSDDIDKFNGTYGLKIVIGDNKEGKVDGIDGNMLYYYTIDVKGDTSRFVGVGHMTYFSDLCKNKIYGDTLYISYVKTIEGTDYNKAYQPIIKLYIKDTCYFIDSKAIYTGRNNKGIQIEKNK</sequence>
<evidence type="ECO:0000313" key="1">
    <source>
        <dbReference type="EMBL" id="PKQ61436.1"/>
    </source>
</evidence>
<dbReference type="AlphaFoldDB" id="A0A2N3HTQ9"/>
<dbReference type="EMBL" id="MVDD01000014">
    <property type="protein sequence ID" value="PKQ61436.1"/>
    <property type="molecule type" value="Genomic_DNA"/>
</dbReference>
<gene>
    <name evidence="1" type="ORF">BZG02_15905</name>
</gene>
<keyword evidence="2" id="KW-1185">Reference proteome</keyword>
<proteinExistence type="predicted"/>
<evidence type="ECO:0000313" key="2">
    <source>
        <dbReference type="Proteomes" id="UP000233535"/>
    </source>
</evidence>
<accession>A0A2N3HTQ9</accession>